<reference evidence="3 4" key="1">
    <citation type="journal article" date="2018" name="J. Microbiol.">
        <title>Baekduia soli gen. nov., sp. nov., a novel bacterium isolated from the soil of Baekdu Mountain and proposal of a novel family name, Baekduiaceae fam. nov.</title>
        <authorList>
            <person name="An D.S."/>
            <person name="Siddiqi M.Z."/>
            <person name="Kim K.H."/>
            <person name="Yu H.S."/>
            <person name="Im W.T."/>
        </authorList>
    </citation>
    <scope>NUCLEOTIDE SEQUENCE [LARGE SCALE GENOMIC DNA]</scope>
    <source>
        <strain evidence="3 4">BR7-21</strain>
    </source>
</reference>
<evidence type="ECO:0000256" key="2">
    <source>
        <dbReference type="SAM" id="SignalP"/>
    </source>
</evidence>
<sequence length="535" mass="57541">MLPRPLRAGIVALSAALIVLAAATVPASAAALPGAHISAVQVVPSADYPGLQHLTYLYGPIRITPGQNTIEARPNDQRPQVPGYITRFRPDLVYTKVNAQGGHDVPRVDVIHLHHGVWLNNNYPTFAAGEEKTVFNLPEGYGYHYDPSDSWIMNYMIHNLTPNPTSVYIKYDMDFLPDSEPAAQSLIPVHPLWMDVAGIAAYPVFDAYQGTGTKGRFTFPDQAKGAQRRDIGVAHQWTAPSDVTLVGTAGHLHPGGLWDDLRATRGGVSKELFRSEAKYYEPAGAVSWDVSLTATRPDWRVAVRAGDTLDVSTTYDTGKASWYESMGIMVVWYADGIQAGAADPFTTPIDWHGLVTHGHLPENDNHGGDPSSGLPDARDLLDGSAPSNVDIKGFIYGNGDLSMTGRAGRPPVVRAGRSLTFTNLDATRAMKPRASAYHTITACKAPCTATTGIAYPLADGPVRFDSGELGYGPSFGGGRAGRFTPAANRNTWKTPRNLGAGTYTYFCRIHPFMRGAFRVVGAGGKGSVKRAKASP</sequence>
<protein>
    <recommendedName>
        <fullName evidence="5">Blue (type 1) copper domain-containing protein</fullName>
    </recommendedName>
</protein>
<feature type="region of interest" description="Disordered" evidence="1">
    <location>
        <begin position="356"/>
        <end position="382"/>
    </location>
</feature>
<dbReference type="Proteomes" id="UP000321805">
    <property type="component" value="Chromosome"/>
</dbReference>
<dbReference type="EMBL" id="CP042430">
    <property type="protein sequence ID" value="QEC47342.1"/>
    <property type="molecule type" value="Genomic_DNA"/>
</dbReference>
<dbReference type="AlphaFoldDB" id="A0A5B8U337"/>
<evidence type="ECO:0000256" key="1">
    <source>
        <dbReference type="SAM" id="MobiDB-lite"/>
    </source>
</evidence>
<name>A0A5B8U337_9ACTN</name>
<accession>A0A5B8U337</accession>
<feature type="chain" id="PRO_5022713596" description="Blue (type 1) copper domain-containing protein" evidence="2">
    <location>
        <begin position="30"/>
        <end position="535"/>
    </location>
</feature>
<dbReference type="OrthoDB" id="3467825at2"/>
<dbReference type="Gene3D" id="2.60.40.420">
    <property type="entry name" value="Cupredoxins - blue copper proteins"/>
    <property type="match status" value="1"/>
</dbReference>
<dbReference type="RefSeq" id="WP_146917686.1">
    <property type="nucleotide sequence ID" value="NZ_CP042430.1"/>
</dbReference>
<keyword evidence="4" id="KW-1185">Reference proteome</keyword>
<gene>
    <name evidence="3" type="ORF">FSW04_06935</name>
</gene>
<evidence type="ECO:0008006" key="5">
    <source>
        <dbReference type="Google" id="ProtNLM"/>
    </source>
</evidence>
<evidence type="ECO:0000313" key="3">
    <source>
        <dbReference type="EMBL" id="QEC47342.1"/>
    </source>
</evidence>
<evidence type="ECO:0000313" key="4">
    <source>
        <dbReference type="Proteomes" id="UP000321805"/>
    </source>
</evidence>
<proteinExistence type="predicted"/>
<feature type="signal peptide" evidence="2">
    <location>
        <begin position="1"/>
        <end position="29"/>
    </location>
</feature>
<organism evidence="3 4">
    <name type="scientific">Baekduia soli</name>
    <dbReference type="NCBI Taxonomy" id="496014"/>
    <lineage>
        <taxon>Bacteria</taxon>
        <taxon>Bacillati</taxon>
        <taxon>Actinomycetota</taxon>
        <taxon>Thermoleophilia</taxon>
        <taxon>Solirubrobacterales</taxon>
        <taxon>Baekduiaceae</taxon>
        <taxon>Baekduia</taxon>
    </lineage>
</organism>
<dbReference type="KEGG" id="bsol:FSW04_06935"/>
<keyword evidence="2" id="KW-0732">Signal</keyword>
<dbReference type="InterPro" id="IPR008972">
    <property type="entry name" value="Cupredoxin"/>
</dbReference>